<dbReference type="InterPro" id="IPR003439">
    <property type="entry name" value="ABC_transporter-like_ATP-bd"/>
</dbReference>
<comment type="function">
    <text evidence="9">Part of the ABC transporter FtsEX involved in cellular division. Has ATPase activity.</text>
</comment>
<dbReference type="Pfam" id="PF00005">
    <property type="entry name" value="ABC_tran"/>
    <property type="match status" value="1"/>
</dbReference>
<feature type="compositionally biased region" description="Acidic residues" evidence="12">
    <location>
        <begin position="461"/>
        <end position="475"/>
    </location>
</feature>
<evidence type="ECO:0000256" key="8">
    <source>
        <dbReference type="ARBA" id="ARBA00023306"/>
    </source>
</evidence>
<evidence type="ECO:0000256" key="1">
    <source>
        <dbReference type="ARBA" id="ARBA00005417"/>
    </source>
</evidence>
<dbReference type="GO" id="GO:0005886">
    <property type="term" value="C:plasma membrane"/>
    <property type="evidence" value="ECO:0007669"/>
    <property type="project" value="UniProtKB-SubCell"/>
</dbReference>
<feature type="region of interest" description="Disordered" evidence="12">
    <location>
        <begin position="221"/>
        <end position="475"/>
    </location>
</feature>
<evidence type="ECO:0000256" key="5">
    <source>
        <dbReference type="ARBA" id="ARBA00022741"/>
    </source>
</evidence>
<evidence type="ECO:0000256" key="3">
    <source>
        <dbReference type="ARBA" id="ARBA00022475"/>
    </source>
</evidence>
<organism evidence="14 15">
    <name type="scientific">Brachybacterium phenoliresistens</name>
    <dbReference type="NCBI Taxonomy" id="396014"/>
    <lineage>
        <taxon>Bacteria</taxon>
        <taxon>Bacillati</taxon>
        <taxon>Actinomycetota</taxon>
        <taxon>Actinomycetes</taxon>
        <taxon>Micrococcales</taxon>
        <taxon>Dermabacteraceae</taxon>
        <taxon>Brachybacterium</taxon>
    </lineage>
</organism>
<dbReference type="SUPFAM" id="SSF52540">
    <property type="entry name" value="P-loop containing nucleoside triphosphate hydrolases"/>
    <property type="match status" value="1"/>
</dbReference>
<evidence type="ECO:0000256" key="4">
    <source>
        <dbReference type="ARBA" id="ARBA00022618"/>
    </source>
</evidence>
<dbReference type="EMBL" id="JDYK01000012">
    <property type="protein sequence ID" value="EWS80831.1"/>
    <property type="molecule type" value="Genomic_DNA"/>
</dbReference>
<gene>
    <name evidence="11" type="primary">ftsE</name>
    <name evidence="14" type="ORF">BF93_01770</name>
</gene>
<dbReference type="InterPro" id="IPR015854">
    <property type="entry name" value="ABC_transpr_LolD-like"/>
</dbReference>
<comment type="caution">
    <text evidence="14">The sequence shown here is derived from an EMBL/GenBank/DDBJ whole genome shotgun (WGS) entry which is preliminary data.</text>
</comment>
<dbReference type="SMART" id="SM00382">
    <property type="entry name" value="AAA"/>
    <property type="match status" value="1"/>
</dbReference>
<protein>
    <recommendedName>
        <fullName evidence="2 11">Cell division ATP-binding protein FtsE</fullName>
    </recommendedName>
</protein>
<dbReference type="InterPro" id="IPR027417">
    <property type="entry name" value="P-loop_NTPase"/>
</dbReference>
<dbReference type="InterPro" id="IPR003593">
    <property type="entry name" value="AAA+_ATPase"/>
</dbReference>
<feature type="compositionally biased region" description="Low complexity" evidence="12">
    <location>
        <begin position="347"/>
        <end position="378"/>
    </location>
</feature>
<evidence type="ECO:0000256" key="11">
    <source>
        <dbReference type="RuleBase" id="RU365094"/>
    </source>
</evidence>
<feature type="compositionally biased region" description="Low complexity" evidence="12">
    <location>
        <begin position="386"/>
        <end position="416"/>
    </location>
</feature>
<keyword evidence="6 11" id="KW-0067">ATP-binding</keyword>
<feature type="compositionally biased region" description="Low complexity" evidence="12">
    <location>
        <begin position="319"/>
        <end position="339"/>
    </location>
</feature>
<evidence type="ECO:0000256" key="2">
    <source>
        <dbReference type="ARBA" id="ARBA00020019"/>
    </source>
</evidence>
<feature type="domain" description="ABC transporter" evidence="13">
    <location>
        <begin position="2"/>
        <end position="238"/>
    </location>
</feature>
<evidence type="ECO:0000313" key="15">
    <source>
        <dbReference type="Proteomes" id="UP000023067"/>
    </source>
</evidence>
<dbReference type="HOGENOM" id="CLU_000604_1_3_11"/>
<comment type="similarity">
    <text evidence="1 11">Belongs to the ABC transporter superfamily.</text>
</comment>
<dbReference type="GO" id="GO:0022857">
    <property type="term" value="F:transmembrane transporter activity"/>
    <property type="evidence" value="ECO:0007669"/>
    <property type="project" value="TreeGrafter"/>
</dbReference>
<dbReference type="eggNOG" id="COG2884">
    <property type="taxonomic scope" value="Bacteria"/>
</dbReference>
<keyword evidence="4 11" id="KW-0132">Cell division</keyword>
<evidence type="ECO:0000256" key="9">
    <source>
        <dbReference type="ARBA" id="ARBA00054718"/>
    </source>
</evidence>
<dbReference type="PATRIC" id="fig|396014.3.peg.2393"/>
<dbReference type="STRING" id="396014.BF93_01770"/>
<keyword evidence="15" id="KW-1185">Reference proteome</keyword>
<dbReference type="PROSITE" id="PS00211">
    <property type="entry name" value="ABC_TRANSPORTER_1"/>
    <property type="match status" value="1"/>
</dbReference>
<keyword evidence="8 11" id="KW-0131">Cell cycle</keyword>
<dbReference type="InterPro" id="IPR005286">
    <property type="entry name" value="Cell_div_FtsE"/>
</dbReference>
<dbReference type="PANTHER" id="PTHR24220:SF470">
    <property type="entry name" value="CELL DIVISION ATP-BINDING PROTEIN FTSE"/>
    <property type="match status" value="1"/>
</dbReference>
<keyword evidence="3 11" id="KW-1003">Cell membrane</keyword>
<dbReference type="FunFam" id="3.40.50.300:FF:000056">
    <property type="entry name" value="Cell division ATP-binding protein FtsE"/>
    <property type="match status" value="1"/>
</dbReference>
<proteinExistence type="inferred from homology"/>
<dbReference type="RefSeq" id="WP_415749462.1">
    <property type="nucleotide sequence ID" value="NZ_BAAAOW010000001.1"/>
</dbReference>
<dbReference type="InterPro" id="IPR017871">
    <property type="entry name" value="ABC_transporter-like_CS"/>
</dbReference>
<name>Z9JSP6_9MICO</name>
<feature type="compositionally biased region" description="Basic residues" evidence="12">
    <location>
        <begin position="300"/>
        <end position="309"/>
    </location>
</feature>
<comment type="subcellular location">
    <subcellularLocation>
        <location evidence="11">Cell membrane</location>
        <topology evidence="11">Peripheral membrane protein</topology>
        <orientation evidence="11">Cytoplasmic side</orientation>
    </subcellularLocation>
</comment>
<sequence>MIRFDNVTKTYQRGQKPAVENLTLEFARGEFVFLVGASGSGKSTLMRLVLKETSPTRGNVYVAGKDIARIPSWRVPTLRRDIGMVFQDFRLLPSKTAYQNIEFALAVIGTPRKVVRRLVPEMLEMVGLADKGRRLPHELSGGEQQRVAIARAYVNRPSILLADEPTGNLDPATAEGILDLLGQINDRGTTVVMATHDATAVDRMRKRVVEMVGGHVVRDEEAGGYESASEASVISGNLPDGALPAELAAGDGPEAAPEPREEGPVVLATGPASAPEAPAPEPATTPSPEETQAPEEKPRRPERRRRGRRAAQLLEPETADVPVPADAPTAPAAAATPDAPAAPGPAPSADAPASDAPHEPSAPATGRAARTSRGAAAGRRFRSRDPFAPGAAAATLAAAEGPGAAAGPAEYAGDPASAAGGSLPSDGEDRARPTAASVLAASPWLEDAEDPRAEIAAELPAEAEEPAVVDDVLDEDLYDERDTVLDEDAAAFQEIQDDPEVLR</sequence>
<dbReference type="GO" id="GO:0016887">
    <property type="term" value="F:ATP hydrolysis activity"/>
    <property type="evidence" value="ECO:0007669"/>
    <property type="project" value="InterPro"/>
</dbReference>
<evidence type="ECO:0000313" key="14">
    <source>
        <dbReference type="EMBL" id="EWS80831.1"/>
    </source>
</evidence>
<accession>Z9JSP6</accession>
<dbReference type="PROSITE" id="PS50893">
    <property type="entry name" value="ABC_TRANSPORTER_2"/>
    <property type="match status" value="1"/>
</dbReference>
<evidence type="ECO:0000259" key="13">
    <source>
        <dbReference type="PROSITE" id="PS50893"/>
    </source>
</evidence>
<dbReference type="PANTHER" id="PTHR24220">
    <property type="entry name" value="IMPORT ATP-BINDING PROTEIN"/>
    <property type="match status" value="1"/>
</dbReference>
<comment type="subunit">
    <text evidence="10 11">Homodimer. Forms a membrane-associated complex with FtsX.</text>
</comment>
<evidence type="ECO:0000256" key="6">
    <source>
        <dbReference type="ARBA" id="ARBA00022840"/>
    </source>
</evidence>
<dbReference type="GO" id="GO:0005524">
    <property type="term" value="F:ATP binding"/>
    <property type="evidence" value="ECO:0007669"/>
    <property type="project" value="UniProtKB-UniRule"/>
</dbReference>
<feature type="compositionally biased region" description="Low complexity" evidence="12">
    <location>
        <begin position="244"/>
        <end position="255"/>
    </location>
</feature>
<dbReference type="AlphaFoldDB" id="Z9JSP6"/>
<keyword evidence="5 11" id="KW-0547">Nucleotide-binding</keyword>
<dbReference type="Proteomes" id="UP000023067">
    <property type="component" value="Unassembled WGS sequence"/>
</dbReference>
<keyword evidence="7 11" id="KW-0472">Membrane</keyword>
<dbReference type="NCBIfam" id="TIGR02673">
    <property type="entry name" value="FtsE"/>
    <property type="match status" value="1"/>
</dbReference>
<dbReference type="Gene3D" id="3.40.50.300">
    <property type="entry name" value="P-loop containing nucleotide triphosphate hydrolases"/>
    <property type="match status" value="1"/>
</dbReference>
<dbReference type="GO" id="GO:0051301">
    <property type="term" value="P:cell division"/>
    <property type="evidence" value="ECO:0007669"/>
    <property type="project" value="UniProtKB-UniRule"/>
</dbReference>
<evidence type="ECO:0000256" key="10">
    <source>
        <dbReference type="ARBA" id="ARBA00063837"/>
    </source>
</evidence>
<evidence type="ECO:0000256" key="7">
    <source>
        <dbReference type="ARBA" id="ARBA00023136"/>
    </source>
</evidence>
<evidence type="ECO:0000256" key="12">
    <source>
        <dbReference type="SAM" id="MobiDB-lite"/>
    </source>
</evidence>
<reference evidence="14 15" key="1">
    <citation type="submission" date="2014-02" db="EMBL/GenBank/DDBJ databases">
        <title>Genome sequence of Brachybacterium phenoliresistens strain W13A50.</title>
        <authorList>
            <person name="Wang X."/>
        </authorList>
    </citation>
    <scope>NUCLEOTIDE SEQUENCE [LARGE SCALE GENOMIC DNA]</scope>
    <source>
        <strain evidence="14 15">W13A50</strain>
    </source>
</reference>